<dbReference type="Gene3D" id="3.40.630.90">
    <property type="match status" value="1"/>
</dbReference>
<organism evidence="2">
    <name type="scientific">marine sediment metagenome</name>
    <dbReference type="NCBI Taxonomy" id="412755"/>
    <lineage>
        <taxon>unclassified sequences</taxon>
        <taxon>metagenomes</taxon>
        <taxon>ecological metagenomes</taxon>
    </lineage>
</organism>
<dbReference type="InterPro" id="IPR041496">
    <property type="entry name" value="YitH/HolE_GNAT"/>
</dbReference>
<protein>
    <recommendedName>
        <fullName evidence="1">YitH/HolE acetyltransferase (GNAT) domain-containing protein</fullName>
    </recommendedName>
</protein>
<sequence>MNLDKETVGFDRSDYLKARITLGAKLLIVENEGYALFSKLLSKVRLGPIISKNLDTALLVIQKGINLGAENLIIPNYPSLQNKISGITFLTESKEAPNLKMVYGEEIPEKLDYLYSIGTYAKG</sequence>
<comment type="caution">
    <text evidence="2">The sequence shown here is derived from an EMBL/GenBank/DDBJ whole genome shotgun (WGS) entry which is preliminary data.</text>
</comment>
<evidence type="ECO:0000313" key="2">
    <source>
        <dbReference type="EMBL" id="GAH13833.1"/>
    </source>
</evidence>
<dbReference type="AlphaFoldDB" id="X1EZ11"/>
<dbReference type="Pfam" id="PF18014">
    <property type="entry name" value="Acetyltransf_18"/>
    <property type="match status" value="1"/>
</dbReference>
<reference evidence="2" key="1">
    <citation type="journal article" date="2014" name="Front. Microbiol.">
        <title>High frequency of phylogenetically diverse reductive dehalogenase-homologous genes in deep subseafloor sedimentary metagenomes.</title>
        <authorList>
            <person name="Kawai M."/>
            <person name="Futagami T."/>
            <person name="Toyoda A."/>
            <person name="Takaki Y."/>
            <person name="Nishi S."/>
            <person name="Hori S."/>
            <person name="Arai W."/>
            <person name="Tsubouchi T."/>
            <person name="Morono Y."/>
            <person name="Uchiyama I."/>
            <person name="Ito T."/>
            <person name="Fujiyama A."/>
            <person name="Inagaki F."/>
            <person name="Takami H."/>
        </authorList>
    </citation>
    <scope>NUCLEOTIDE SEQUENCE</scope>
    <source>
        <strain evidence="2">Expedition CK06-06</strain>
    </source>
</reference>
<feature type="domain" description="YitH/HolE acetyltransferase (GNAT)" evidence="1">
    <location>
        <begin position="2"/>
        <end position="116"/>
    </location>
</feature>
<proteinExistence type="predicted"/>
<name>X1EZ11_9ZZZZ</name>
<gene>
    <name evidence="2" type="ORF">S01H4_56443</name>
</gene>
<evidence type="ECO:0000259" key="1">
    <source>
        <dbReference type="Pfam" id="PF18014"/>
    </source>
</evidence>
<dbReference type="EMBL" id="BART01032706">
    <property type="protein sequence ID" value="GAH13833.1"/>
    <property type="molecule type" value="Genomic_DNA"/>
</dbReference>
<accession>X1EZ11</accession>